<sequence length="158" mass="17709">MSPTDAAIGGEPRTLPVSFHAYRQAHADTWLDYARLHLDDPDRARTLVARALLDLALTWAHALRRPNVHAYAWALFRRHLDEHGPHRTRIAVAASPHTPALPGRHYDVLILRTRLRCSAEQVADLLGTTADGVRCDLRWALRRTATHPGTTDPSEDIP</sequence>
<name>A0A1T3NRE6_9ACTN</name>
<dbReference type="EMBL" id="MWQN01000002">
    <property type="protein sequence ID" value="OPC79376.1"/>
    <property type="molecule type" value="Genomic_DNA"/>
</dbReference>
<accession>A0A1T3NRE6</accession>
<evidence type="ECO:0000313" key="1">
    <source>
        <dbReference type="EMBL" id="OPC79376.1"/>
    </source>
</evidence>
<protein>
    <submittedName>
        <fullName evidence="1">Uncharacterized protein</fullName>
    </submittedName>
</protein>
<dbReference type="AlphaFoldDB" id="A0A1T3NRE6"/>
<proteinExistence type="predicted"/>
<reference evidence="1 2" key="1">
    <citation type="submission" date="2017-03" db="EMBL/GenBank/DDBJ databases">
        <title>Draft genome sequence of Streptomyces scabrisporus NF3, endophyte isolated from Amphipterygium adstringens.</title>
        <authorList>
            <person name="Vazquez M."/>
            <person name="Ceapa C.D."/>
            <person name="Rodriguez Luna D."/>
            <person name="Sanchez Esquivel S."/>
        </authorList>
    </citation>
    <scope>NUCLEOTIDE SEQUENCE [LARGE SCALE GENOMIC DNA]</scope>
    <source>
        <strain evidence="1 2">NF3</strain>
    </source>
</reference>
<gene>
    <name evidence="1" type="ORF">B4N89_35660</name>
</gene>
<keyword evidence="2" id="KW-1185">Reference proteome</keyword>
<comment type="caution">
    <text evidence="1">The sequence shown here is derived from an EMBL/GenBank/DDBJ whole genome shotgun (WGS) entry which is preliminary data.</text>
</comment>
<organism evidence="1 2">
    <name type="scientific">Embleya scabrispora</name>
    <dbReference type="NCBI Taxonomy" id="159449"/>
    <lineage>
        <taxon>Bacteria</taxon>
        <taxon>Bacillati</taxon>
        <taxon>Actinomycetota</taxon>
        <taxon>Actinomycetes</taxon>
        <taxon>Kitasatosporales</taxon>
        <taxon>Streptomycetaceae</taxon>
        <taxon>Embleya</taxon>
    </lineage>
</organism>
<evidence type="ECO:0000313" key="2">
    <source>
        <dbReference type="Proteomes" id="UP000190037"/>
    </source>
</evidence>
<dbReference type="RefSeq" id="WP_078980593.1">
    <property type="nucleotide sequence ID" value="NZ_MWQN01000002.1"/>
</dbReference>
<dbReference type="Proteomes" id="UP000190037">
    <property type="component" value="Unassembled WGS sequence"/>
</dbReference>
<dbReference type="OrthoDB" id="4350410at2"/>